<dbReference type="PANTHER" id="PTHR43782">
    <property type="entry name" value="ARGINASE"/>
    <property type="match status" value="1"/>
</dbReference>
<evidence type="ECO:0000256" key="3">
    <source>
        <dbReference type="ARBA" id="ARBA00023211"/>
    </source>
</evidence>
<evidence type="ECO:0000256" key="4">
    <source>
        <dbReference type="PROSITE-ProRule" id="PRU00742"/>
    </source>
</evidence>
<protein>
    <submittedName>
        <fullName evidence="5">Arginase</fullName>
    </submittedName>
</protein>
<comment type="caution">
    <text evidence="5">The sequence shown here is derived from an EMBL/GenBank/DDBJ whole genome shotgun (WGS) entry which is preliminary data.</text>
</comment>
<dbReference type="InterPro" id="IPR023696">
    <property type="entry name" value="Ureohydrolase_dom_sf"/>
</dbReference>
<dbReference type="Gene3D" id="3.40.800.10">
    <property type="entry name" value="Ureohydrolase domain"/>
    <property type="match status" value="1"/>
</dbReference>
<dbReference type="AlphaFoldDB" id="A0A8J3LXV6"/>
<proteinExistence type="inferred from homology"/>
<dbReference type="GO" id="GO:0005829">
    <property type="term" value="C:cytosol"/>
    <property type="evidence" value="ECO:0007669"/>
    <property type="project" value="TreeGrafter"/>
</dbReference>
<keyword evidence="3" id="KW-0464">Manganese</keyword>
<dbReference type="RefSeq" id="WP_229841824.1">
    <property type="nucleotide sequence ID" value="NZ_BNAI01000001.1"/>
</dbReference>
<keyword evidence="1" id="KW-0479">Metal-binding</keyword>
<evidence type="ECO:0000313" key="6">
    <source>
        <dbReference type="Proteomes" id="UP000617531"/>
    </source>
</evidence>
<evidence type="ECO:0000313" key="5">
    <source>
        <dbReference type="EMBL" id="GHF06954.1"/>
    </source>
</evidence>
<dbReference type="GO" id="GO:0004053">
    <property type="term" value="F:arginase activity"/>
    <property type="evidence" value="ECO:0007669"/>
    <property type="project" value="TreeGrafter"/>
</dbReference>
<dbReference type="SUPFAM" id="SSF52768">
    <property type="entry name" value="Arginase/deacetylase"/>
    <property type="match status" value="1"/>
</dbReference>
<sequence>MTLRFVLVPQWQGSPSPRAMRLADGVAALRADLPASATSEVAVPLESGDDQGTGISRFSSVQLVRERTSLVLQDVDGPFVVVGGDCGVSAAGIAVAANRHPEVAVVWFDAHPDLNSAESSPSGAFSGMVLRAAIDNGDIAADRVVLAGARSWDAGEETFAAETGLRVLTVTDLDDPAALVEAVAATGADAVYVHIDLDVLDPAELDGLLDPEPFGMSPSALVATLKALRARFPLAGATLSAYAPSALDTEQAADDAATILRIIAALD</sequence>
<reference evidence="5" key="2">
    <citation type="submission" date="2020-09" db="EMBL/GenBank/DDBJ databases">
        <authorList>
            <person name="Sun Q."/>
            <person name="Zhou Y."/>
        </authorList>
    </citation>
    <scope>NUCLEOTIDE SEQUENCE</scope>
    <source>
        <strain evidence="5">CGMCC 1.16548</strain>
    </source>
</reference>
<name>A0A8J3LXV6_9MICO</name>
<dbReference type="EMBL" id="BNAI01000001">
    <property type="protein sequence ID" value="GHF06954.1"/>
    <property type="molecule type" value="Genomic_DNA"/>
</dbReference>
<accession>A0A8J3LXV6</accession>
<evidence type="ECO:0000256" key="1">
    <source>
        <dbReference type="ARBA" id="ARBA00022723"/>
    </source>
</evidence>
<dbReference type="Pfam" id="PF00491">
    <property type="entry name" value="Arginase"/>
    <property type="match status" value="1"/>
</dbReference>
<keyword evidence="2" id="KW-0378">Hydrolase</keyword>
<comment type="similarity">
    <text evidence="4">Belongs to the arginase family.</text>
</comment>
<dbReference type="CDD" id="cd09999">
    <property type="entry name" value="Arginase-like_1"/>
    <property type="match status" value="1"/>
</dbReference>
<keyword evidence="6" id="KW-1185">Reference proteome</keyword>
<evidence type="ECO:0000256" key="2">
    <source>
        <dbReference type="ARBA" id="ARBA00022801"/>
    </source>
</evidence>
<dbReference type="PANTHER" id="PTHR43782:SF3">
    <property type="entry name" value="ARGINASE"/>
    <property type="match status" value="1"/>
</dbReference>
<dbReference type="Proteomes" id="UP000617531">
    <property type="component" value="Unassembled WGS sequence"/>
</dbReference>
<dbReference type="InterPro" id="IPR006035">
    <property type="entry name" value="Ureohydrolase"/>
</dbReference>
<dbReference type="GO" id="GO:0030145">
    <property type="term" value="F:manganese ion binding"/>
    <property type="evidence" value="ECO:0007669"/>
    <property type="project" value="TreeGrafter"/>
</dbReference>
<reference evidence="5" key="1">
    <citation type="journal article" date="2014" name="Int. J. Syst. Evol. Microbiol.">
        <title>Complete genome sequence of Corynebacterium casei LMG S-19264T (=DSM 44701T), isolated from a smear-ripened cheese.</title>
        <authorList>
            <consortium name="US DOE Joint Genome Institute (JGI-PGF)"/>
            <person name="Walter F."/>
            <person name="Albersmeier A."/>
            <person name="Kalinowski J."/>
            <person name="Ruckert C."/>
        </authorList>
    </citation>
    <scope>NUCLEOTIDE SEQUENCE</scope>
    <source>
        <strain evidence="5">CGMCC 1.16548</strain>
    </source>
</reference>
<dbReference type="PROSITE" id="PS51409">
    <property type="entry name" value="ARGINASE_2"/>
    <property type="match status" value="1"/>
</dbReference>
<organism evidence="5 6">
    <name type="scientific">Pseudolysinimonas yzui</name>
    <dbReference type="NCBI Taxonomy" id="2708254"/>
    <lineage>
        <taxon>Bacteria</taxon>
        <taxon>Bacillati</taxon>
        <taxon>Actinomycetota</taxon>
        <taxon>Actinomycetes</taxon>
        <taxon>Micrococcales</taxon>
        <taxon>Microbacteriaceae</taxon>
        <taxon>Pseudolysinimonas</taxon>
    </lineage>
</organism>
<gene>
    <name evidence="5" type="primary">rocF</name>
    <name evidence="5" type="ORF">GCM10011600_04490</name>
</gene>